<dbReference type="PANTHER" id="PTHR22625:SF70">
    <property type="entry name" value="PLEXIN A, ISOFORM A"/>
    <property type="match status" value="1"/>
</dbReference>
<proteinExistence type="predicted"/>
<evidence type="ECO:0000256" key="1">
    <source>
        <dbReference type="SAM" id="MobiDB-lite"/>
    </source>
</evidence>
<gene>
    <name evidence="2" type="ORF">PXEA_LOCUS6645</name>
</gene>
<dbReference type="InterPro" id="IPR036352">
    <property type="entry name" value="Semap_dom_sf"/>
</dbReference>
<dbReference type="GO" id="GO:0017154">
    <property type="term" value="F:semaphorin receptor activity"/>
    <property type="evidence" value="ECO:0007669"/>
    <property type="project" value="InterPro"/>
</dbReference>
<keyword evidence="3" id="KW-1185">Reference proteome</keyword>
<accession>A0A3S5FCK8</accession>
<protein>
    <submittedName>
        <fullName evidence="2">Uncharacterized protein</fullName>
    </submittedName>
</protein>
<organism evidence="2 3">
    <name type="scientific">Protopolystoma xenopodis</name>
    <dbReference type="NCBI Taxonomy" id="117903"/>
    <lineage>
        <taxon>Eukaryota</taxon>
        <taxon>Metazoa</taxon>
        <taxon>Spiralia</taxon>
        <taxon>Lophotrochozoa</taxon>
        <taxon>Platyhelminthes</taxon>
        <taxon>Monogenea</taxon>
        <taxon>Polyopisthocotylea</taxon>
        <taxon>Polystomatidea</taxon>
        <taxon>Polystomatidae</taxon>
        <taxon>Protopolystoma</taxon>
    </lineage>
</organism>
<name>A0A3S5FCK8_9PLAT</name>
<dbReference type="AlphaFoldDB" id="A0A3S5FCK8"/>
<dbReference type="PANTHER" id="PTHR22625">
    <property type="entry name" value="PLEXIN"/>
    <property type="match status" value="1"/>
</dbReference>
<evidence type="ECO:0000313" key="2">
    <source>
        <dbReference type="EMBL" id="VEL13205.1"/>
    </source>
</evidence>
<reference evidence="2" key="1">
    <citation type="submission" date="2018-11" db="EMBL/GenBank/DDBJ databases">
        <authorList>
            <consortium name="Pathogen Informatics"/>
        </authorList>
    </citation>
    <scope>NUCLEOTIDE SEQUENCE</scope>
</reference>
<dbReference type="OrthoDB" id="125363at2759"/>
<dbReference type="InterPro" id="IPR015943">
    <property type="entry name" value="WD40/YVTN_repeat-like_dom_sf"/>
</dbReference>
<dbReference type="EMBL" id="CAAALY010017037">
    <property type="protein sequence ID" value="VEL13205.1"/>
    <property type="molecule type" value="Genomic_DNA"/>
</dbReference>
<sequence length="419" mass="47161">MYLLIPMLWNRQSGFYAKSRLRLEMATFLLLIWQACFLLAIQISHVMDLPQPRIALSRHQESQNQHTSHEELQPNRLLYRVYLPTGQEFVYLAGRNQLYQVKATSLKILAIRKTGPKRFSVFCISGDEACVQCPPLPREHALLADLPAELGGVGSGDCSPRDTDSLVKAWTTVASASVQDFGAGEIRTTKEDILYVCYTIFHGVCERLLLTNISLQSPWLPPGSSNRRRPSTSASLSGRADPSSVDEINATTLVPVVGFHPDAKAVLVATRHLLYIASEPDGLQEVTLLSLPALAVRRPDFRLALSRFQPDRSLQLRHDYLPGQLARLRYTTGFRYSPPGLELQSIRGQLPPGISDGNKYPGRRGYIYFVLEQMSPTSTSARWAWQVRVARICEGDTHFYSYVELEIHTPEFDYVGRPF</sequence>
<dbReference type="InterPro" id="IPR031148">
    <property type="entry name" value="Plexin"/>
</dbReference>
<dbReference type="SUPFAM" id="SSF101912">
    <property type="entry name" value="Sema domain"/>
    <property type="match status" value="1"/>
</dbReference>
<evidence type="ECO:0000313" key="3">
    <source>
        <dbReference type="Proteomes" id="UP000784294"/>
    </source>
</evidence>
<feature type="region of interest" description="Disordered" evidence="1">
    <location>
        <begin position="220"/>
        <end position="243"/>
    </location>
</feature>
<comment type="caution">
    <text evidence="2">The sequence shown here is derived from an EMBL/GenBank/DDBJ whole genome shotgun (WGS) entry which is preliminary data.</text>
</comment>
<dbReference type="Gene3D" id="2.130.10.10">
    <property type="entry name" value="YVTN repeat-like/Quinoprotein amine dehydrogenase"/>
    <property type="match status" value="1"/>
</dbReference>
<dbReference type="Proteomes" id="UP000784294">
    <property type="component" value="Unassembled WGS sequence"/>
</dbReference>